<dbReference type="Pfam" id="PF00954">
    <property type="entry name" value="S_locus_glycop"/>
    <property type="match status" value="1"/>
</dbReference>
<comment type="catalytic activity">
    <reaction evidence="7">
        <text>L-threonyl-[protein] + ATP = O-phospho-L-threonyl-[protein] + ADP + H(+)</text>
        <dbReference type="Rhea" id="RHEA:46608"/>
        <dbReference type="Rhea" id="RHEA-COMP:11060"/>
        <dbReference type="Rhea" id="RHEA-COMP:11605"/>
        <dbReference type="ChEBI" id="CHEBI:15378"/>
        <dbReference type="ChEBI" id="CHEBI:30013"/>
        <dbReference type="ChEBI" id="CHEBI:30616"/>
        <dbReference type="ChEBI" id="CHEBI:61977"/>
        <dbReference type="ChEBI" id="CHEBI:456216"/>
        <dbReference type="EC" id="2.7.11.1"/>
    </reaction>
</comment>
<dbReference type="PROSITE" id="PS50927">
    <property type="entry name" value="BULB_LECTIN"/>
    <property type="match status" value="1"/>
</dbReference>
<dbReference type="PIRSF" id="PIRSF002686">
    <property type="entry name" value="SLG"/>
    <property type="match status" value="1"/>
</dbReference>
<dbReference type="GO" id="GO:0051707">
    <property type="term" value="P:response to other organism"/>
    <property type="evidence" value="ECO:0007669"/>
    <property type="project" value="UniProtKB-ARBA"/>
</dbReference>
<keyword evidence="6" id="KW-0675">Receptor</keyword>
<evidence type="ECO:0000259" key="10">
    <source>
        <dbReference type="PROSITE" id="PS50927"/>
    </source>
</evidence>
<proteinExistence type="predicted"/>
<feature type="domain" description="Apple" evidence="11">
    <location>
        <begin position="353"/>
        <end position="439"/>
    </location>
</feature>
<evidence type="ECO:0000313" key="13">
    <source>
        <dbReference type="Proteomes" id="UP000032180"/>
    </source>
</evidence>
<dbReference type="Gene3D" id="2.90.10.10">
    <property type="entry name" value="Bulb-type lectin domain"/>
    <property type="match status" value="1"/>
</dbReference>
<dbReference type="SMART" id="SM00108">
    <property type="entry name" value="B_lectin"/>
    <property type="match status" value="1"/>
</dbReference>
<dbReference type="PROSITE" id="PS50948">
    <property type="entry name" value="PAN"/>
    <property type="match status" value="1"/>
</dbReference>
<comment type="function">
    <text evidence="1">Involved in sporophytic self-incompatibility system (the inability of flowering plants to achieve self-fertilization).</text>
</comment>
<keyword evidence="5" id="KW-1015">Disulfide bond</keyword>
<evidence type="ECO:0000256" key="3">
    <source>
        <dbReference type="ARBA" id="ARBA00012513"/>
    </source>
</evidence>
<reference evidence="13" key="2">
    <citation type="submission" date="2013-12" db="EMBL/GenBank/DDBJ databases">
        <authorList>
            <person name="Yu Y."/>
            <person name="Lee S."/>
            <person name="de Baynast K."/>
            <person name="Wissotski M."/>
            <person name="Liu L."/>
            <person name="Talag J."/>
            <person name="Goicoechea J."/>
            <person name="Angelova A."/>
            <person name="Jetty R."/>
            <person name="Kudrna D."/>
            <person name="Golser W."/>
            <person name="Rivera L."/>
            <person name="Zhang J."/>
            <person name="Wing R."/>
        </authorList>
    </citation>
    <scope>NUCLEOTIDE SEQUENCE</scope>
</reference>
<dbReference type="PANTHER" id="PTHR32444:SF236">
    <property type="entry name" value="D-MANNOSE BINDING LECTIN FAMILY PROTEIN, EXPRESSED"/>
    <property type="match status" value="1"/>
</dbReference>
<name>A0A0D9WA03_9ORYZ</name>
<evidence type="ECO:0000256" key="7">
    <source>
        <dbReference type="ARBA" id="ARBA00047899"/>
    </source>
</evidence>
<keyword evidence="13" id="KW-1185">Reference proteome</keyword>
<dbReference type="InterPro" id="IPR001480">
    <property type="entry name" value="Bulb-type_lectin_dom"/>
</dbReference>
<feature type="chain" id="PRO_5002348396" description="non-specific serine/threonine protein kinase" evidence="9">
    <location>
        <begin position="29"/>
        <end position="486"/>
    </location>
</feature>
<evidence type="ECO:0000259" key="11">
    <source>
        <dbReference type="PROSITE" id="PS50948"/>
    </source>
</evidence>
<protein>
    <recommendedName>
        <fullName evidence="3">non-specific serine/threonine protein kinase</fullName>
        <ecNumber evidence="3">2.7.11.1</ecNumber>
    </recommendedName>
</protein>
<evidence type="ECO:0000256" key="6">
    <source>
        <dbReference type="ARBA" id="ARBA00023170"/>
    </source>
</evidence>
<dbReference type="EC" id="2.7.11.1" evidence="3"/>
<feature type="signal peptide" evidence="9">
    <location>
        <begin position="1"/>
        <end position="28"/>
    </location>
</feature>
<evidence type="ECO:0000256" key="5">
    <source>
        <dbReference type="ARBA" id="ARBA00023157"/>
    </source>
</evidence>
<dbReference type="Gramene" id="LPERR04G22160.1">
    <property type="protein sequence ID" value="LPERR04G22160.1"/>
    <property type="gene ID" value="LPERR04G22160"/>
</dbReference>
<evidence type="ECO:0000256" key="1">
    <source>
        <dbReference type="ARBA" id="ARBA00003061"/>
    </source>
</evidence>
<reference evidence="12" key="3">
    <citation type="submission" date="2015-04" db="UniProtKB">
        <authorList>
            <consortium name="EnsemblPlants"/>
        </authorList>
    </citation>
    <scope>IDENTIFICATION</scope>
</reference>
<dbReference type="FunFam" id="2.90.10.10:FF:000005">
    <property type="entry name" value="G-type lectin S-receptor-like serine/threonine-protein kinase"/>
    <property type="match status" value="1"/>
</dbReference>
<dbReference type="AlphaFoldDB" id="A0A0D9WA03"/>
<dbReference type="Pfam" id="PF08276">
    <property type="entry name" value="PAN_2"/>
    <property type="match status" value="1"/>
</dbReference>
<evidence type="ECO:0000256" key="8">
    <source>
        <dbReference type="ARBA" id="ARBA00048679"/>
    </source>
</evidence>
<dbReference type="InterPro" id="IPR000858">
    <property type="entry name" value="S_locus_glycoprot_dom"/>
</dbReference>
<dbReference type="eggNOG" id="ENOG502QQPF">
    <property type="taxonomic scope" value="Eukaryota"/>
</dbReference>
<evidence type="ECO:0000256" key="9">
    <source>
        <dbReference type="SAM" id="SignalP"/>
    </source>
</evidence>
<organism evidence="12 13">
    <name type="scientific">Leersia perrieri</name>
    <dbReference type="NCBI Taxonomy" id="77586"/>
    <lineage>
        <taxon>Eukaryota</taxon>
        <taxon>Viridiplantae</taxon>
        <taxon>Streptophyta</taxon>
        <taxon>Embryophyta</taxon>
        <taxon>Tracheophyta</taxon>
        <taxon>Spermatophyta</taxon>
        <taxon>Magnoliopsida</taxon>
        <taxon>Liliopsida</taxon>
        <taxon>Poales</taxon>
        <taxon>Poaceae</taxon>
        <taxon>BOP clade</taxon>
        <taxon>Oryzoideae</taxon>
        <taxon>Oryzeae</taxon>
        <taxon>Oryzinae</taxon>
        <taxon>Leersia</taxon>
    </lineage>
</organism>
<accession>A0A0D9WA03</accession>
<comment type="catalytic activity">
    <reaction evidence="8">
        <text>L-seryl-[protein] + ATP = O-phospho-L-seryl-[protein] + ADP + H(+)</text>
        <dbReference type="Rhea" id="RHEA:17989"/>
        <dbReference type="Rhea" id="RHEA-COMP:9863"/>
        <dbReference type="Rhea" id="RHEA-COMP:11604"/>
        <dbReference type="ChEBI" id="CHEBI:15378"/>
        <dbReference type="ChEBI" id="CHEBI:29999"/>
        <dbReference type="ChEBI" id="CHEBI:30616"/>
        <dbReference type="ChEBI" id="CHEBI:83421"/>
        <dbReference type="ChEBI" id="CHEBI:456216"/>
        <dbReference type="EC" id="2.7.11.1"/>
    </reaction>
</comment>
<dbReference type="HOGENOM" id="CLU_000288_116_0_1"/>
<evidence type="ECO:0000256" key="4">
    <source>
        <dbReference type="ARBA" id="ARBA00022729"/>
    </source>
</evidence>
<dbReference type="GO" id="GO:0016020">
    <property type="term" value="C:membrane"/>
    <property type="evidence" value="ECO:0007669"/>
    <property type="project" value="UniProtKB-SubCell"/>
</dbReference>
<keyword evidence="4 9" id="KW-0732">Signal</keyword>
<comment type="subcellular location">
    <subcellularLocation>
        <location evidence="2">Membrane</location>
        <topology evidence="2">Single-pass type I membrane protein</topology>
    </subcellularLocation>
</comment>
<dbReference type="InterPro" id="IPR035446">
    <property type="entry name" value="SLSG/EP1"/>
</dbReference>
<dbReference type="PANTHER" id="PTHR32444">
    <property type="entry name" value="BULB-TYPE LECTIN DOMAIN-CONTAINING PROTEIN"/>
    <property type="match status" value="1"/>
</dbReference>
<dbReference type="EnsemblPlants" id="LPERR04G22160.1">
    <property type="protein sequence ID" value="LPERR04G22160.1"/>
    <property type="gene ID" value="LPERR04G22160"/>
</dbReference>
<dbReference type="GO" id="GO:0004674">
    <property type="term" value="F:protein serine/threonine kinase activity"/>
    <property type="evidence" value="ECO:0007669"/>
    <property type="project" value="UniProtKB-EC"/>
</dbReference>
<dbReference type="GO" id="GO:0048544">
    <property type="term" value="P:recognition of pollen"/>
    <property type="evidence" value="ECO:0007669"/>
    <property type="project" value="InterPro"/>
</dbReference>
<dbReference type="CDD" id="cd01098">
    <property type="entry name" value="PAN_AP_plant"/>
    <property type="match status" value="1"/>
</dbReference>
<evidence type="ECO:0000256" key="2">
    <source>
        <dbReference type="ARBA" id="ARBA00004479"/>
    </source>
</evidence>
<sequence>MSSIVSKNTLLILVLPCLLLLSLRSSVADDTPADTLDKARNITDGNRLVSSGGSFTLGFFSPAGVPSKRYLGIWFSVSEDVVCWVANRDHPLTDTSGVLVITDTGSLLLLDGSSRVVWSSNTTTTAASGSSVAQLLDTGNLVVTDRGTGNIVLWHSFDHPTDTLLPGMKIGKNLWTGAEWYLSSWSSATDPSTGKFRYGTDTKSGVPEDVLWEDNMTIYRTGPWNGQWFSGIPEMGTYSNMLTYQMTVSQSEITYGYVAKSGAPLSRIVVTDVGVVQRWVWEPNTRSWKNFFQGPRDLCDDYGKCGAFGMCDAGAASTSFCSCVKGFSPASPSAWQMMKDTSGGCRRDTALDCGNGGINTDGFVVVRGVKLPDVHNATVDMRASLEQCRARCLANCSCVAYAPADIGGGGAGSGCIIWADGLNDLRKVDGGQDIYVRSVNSELEEVPLCYGTTISPVDLHIVKVATGNFAQDNLIGYGGFGVVYKN</sequence>
<feature type="domain" description="Bulb-type lectin" evidence="10">
    <location>
        <begin position="33"/>
        <end position="156"/>
    </location>
</feature>
<dbReference type="SMART" id="SM00473">
    <property type="entry name" value="PAN_AP"/>
    <property type="match status" value="1"/>
</dbReference>
<reference evidence="12 13" key="1">
    <citation type="submission" date="2012-08" db="EMBL/GenBank/DDBJ databases">
        <title>Oryza genome evolution.</title>
        <authorList>
            <person name="Wing R.A."/>
        </authorList>
    </citation>
    <scope>NUCLEOTIDE SEQUENCE</scope>
</reference>
<dbReference type="Proteomes" id="UP000032180">
    <property type="component" value="Chromosome 4"/>
</dbReference>
<dbReference type="Pfam" id="PF01453">
    <property type="entry name" value="B_lectin"/>
    <property type="match status" value="1"/>
</dbReference>
<evidence type="ECO:0000313" key="12">
    <source>
        <dbReference type="EnsemblPlants" id="LPERR04G22160.1"/>
    </source>
</evidence>
<dbReference type="SUPFAM" id="SSF51110">
    <property type="entry name" value="alpha-D-mannose-specific plant lectins"/>
    <property type="match status" value="1"/>
</dbReference>
<dbReference type="InterPro" id="IPR003609">
    <property type="entry name" value="Pan_app"/>
</dbReference>
<dbReference type="InterPro" id="IPR036426">
    <property type="entry name" value="Bulb-type_lectin_dom_sf"/>
</dbReference>
<dbReference type="STRING" id="77586.A0A0D9WA03"/>
<dbReference type="CDD" id="cd00028">
    <property type="entry name" value="B_lectin"/>
    <property type="match status" value="1"/>
</dbReference>